<dbReference type="Proteomes" id="UP000026962">
    <property type="component" value="Chromosome 8"/>
</dbReference>
<proteinExistence type="predicted"/>
<reference evidence="3" key="1">
    <citation type="submission" date="2015-04" db="UniProtKB">
        <authorList>
            <consortium name="EnsemblPlants"/>
        </authorList>
    </citation>
    <scope>IDENTIFICATION</scope>
</reference>
<evidence type="ECO:0000313" key="4">
    <source>
        <dbReference type="Proteomes" id="UP000026962"/>
    </source>
</evidence>
<sequence>MAEPPRLPPAAAREDELMSLPWDTLDMILARIPFDQLVRTCCLSRAWRRRWESVRYLDIRLDWSSRGAPSAHDLRRCAAPVVGFRACVRSHHFHHLPTWFRVLASKGVRELAIECDVVRRSSNPHDPPYWDIDPGLFSCAALAVLHLQDCDMPLAPPGFRGFPSLVSLTLRCVTLPAEGGGAQVEHLVAAAPLLAELRLDDVEVEELYPTPPLYMWAVRAPHLRILKMVTRLDIGCRIPEVPPLLEEAYIDIGNGFMSFLDIFRQIITVKKLWFNIHEFDEYPLEGISWKFDNLRELHVTTNFGEEPSIMSLFSLLRCAPYIEDLSIEAEDISLSSENEPHEIAEDDFLSSGINDNSFSSLKHVSLSGITYSSNQLRFMKFLLSKTESLQSFAVTFLYSKSNKSYLKARRVLRAFGRASPQARFESLDLCGCRCANILEMFLLEAERMTVKLFRDEVSHNRW</sequence>
<evidence type="ECO:0000313" key="3">
    <source>
        <dbReference type="EnsemblPlants" id="OPUNC08G07850.1"/>
    </source>
</evidence>
<accession>A0A0E0LT26</accession>
<dbReference type="Gene3D" id="3.80.10.10">
    <property type="entry name" value="Ribonuclease Inhibitor"/>
    <property type="match status" value="1"/>
</dbReference>
<dbReference type="HOGENOM" id="CLU_010721_12_0_1"/>
<dbReference type="EnsemblPlants" id="OPUNC08G07850.1">
    <property type="protein sequence ID" value="OPUNC08G07850.1"/>
    <property type="gene ID" value="OPUNC08G07850"/>
</dbReference>
<dbReference type="Pfam" id="PF24758">
    <property type="entry name" value="LRR_At5g56370"/>
    <property type="match status" value="1"/>
</dbReference>
<dbReference type="InterPro" id="IPR055411">
    <property type="entry name" value="LRR_FXL15/At3g58940/PEG3-like"/>
</dbReference>
<reference evidence="3" key="2">
    <citation type="submission" date="2018-05" db="EMBL/GenBank/DDBJ databases">
        <title>OpunRS2 (Oryza punctata Reference Sequence Version 2).</title>
        <authorList>
            <person name="Zhang J."/>
            <person name="Kudrna D."/>
            <person name="Lee S."/>
            <person name="Talag J."/>
            <person name="Welchert J."/>
            <person name="Wing R.A."/>
        </authorList>
    </citation>
    <scope>NUCLEOTIDE SEQUENCE [LARGE SCALE GENOMIC DNA]</scope>
</reference>
<feature type="domain" description="F-box/LRR-repeat protein 15/At3g58940/PEG3-like LRR" evidence="2">
    <location>
        <begin position="97"/>
        <end position="201"/>
    </location>
</feature>
<dbReference type="eggNOG" id="ENOG502R3YX">
    <property type="taxonomic scope" value="Eukaryota"/>
</dbReference>
<dbReference type="OMA" id="KLWFNIH"/>
<dbReference type="AlphaFoldDB" id="A0A0E0LT26"/>
<feature type="domain" description="F-box" evidence="1">
    <location>
        <begin position="18"/>
        <end position="55"/>
    </location>
</feature>
<dbReference type="InterPro" id="IPR032675">
    <property type="entry name" value="LRR_dom_sf"/>
</dbReference>
<dbReference type="PANTHER" id="PTHR31639">
    <property type="entry name" value="F-BOX PROTEIN-LIKE"/>
    <property type="match status" value="1"/>
</dbReference>
<dbReference type="Gramene" id="OPUNC08G07850.1">
    <property type="protein sequence ID" value="OPUNC08G07850.1"/>
    <property type="gene ID" value="OPUNC08G07850"/>
</dbReference>
<dbReference type="PANTHER" id="PTHR31639:SF297">
    <property type="entry name" value="OS08G0267800 PROTEIN"/>
    <property type="match status" value="1"/>
</dbReference>
<name>A0A0E0LT26_ORYPU</name>
<dbReference type="InterPro" id="IPR036047">
    <property type="entry name" value="F-box-like_dom_sf"/>
</dbReference>
<dbReference type="STRING" id="4537.A0A0E0LT26"/>
<evidence type="ECO:0008006" key="5">
    <source>
        <dbReference type="Google" id="ProtNLM"/>
    </source>
</evidence>
<keyword evidence="4" id="KW-1185">Reference proteome</keyword>
<organism evidence="3">
    <name type="scientific">Oryza punctata</name>
    <name type="common">Red rice</name>
    <dbReference type="NCBI Taxonomy" id="4537"/>
    <lineage>
        <taxon>Eukaryota</taxon>
        <taxon>Viridiplantae</taxon>
        <taxon>Streptophyta</taxon>
        <taxon>Embryophyta</taxon>
        <taxon>Tracheophyta</taxon>
        <taxon>Spermatophyta</taxon>
        <taxon>Magnoliopsida</taxon>
        <taxon>Liliopsida</taxon>
        <taxon>Poales</taxon>
        <taxon>Poaceae</taxon>
        <taxon>BOP clade</taxon>
        <taxon>Oryzoideae</taxon>
        <taxon>Oryzeae</taxon>
        <taxon>Oryzinae</taxon>
        <taxon>Oryza</taxon>
    </lineage>
</organism>
<dbReference type="SUPFAM" id="SSF52047">
    <property type="entry name" value="RNI-like"/>
    <property type="match status" value="1"/>
</dbReference>
<dbReference type="SUPFAM" id="SSF81383">
    <property type="entry name" value="F-box domain"/>
    <property type="match status" value="1"/>
</dbReference>
<protein>
    <recommendedName>
        <fullName evidence="5">F-box domain-containing protein</fullName>
    </recommendedName>
</protein>
<dbReference type="InterPro" id="IPR001810">
    <property type="entry name" value="F-box_dom"/>
</dbReference>
<dbReference type="Pfam" id="PF00646">
    <property type="entry name" value="F-box"/>
    <property type="match status" value="1"/>
</dbReference>
<evidence type="ECO:0000259" key="2">
    <source>
        <dbReference type="Pfam" id="PF24758"/>
    </source>
</evidence>
<evidence type="ECO:0000259" key="1">
    <source>
        <dbReference type="Pfam" id="PF00646"/>
    </source>
</evidence>